<proteinExistence type="predicted"/>
<protein>
    <submittedName>
        <fullName evidence="2">Uncharacterized protein</fullName>
    </submittedName>
</protein>
<accession>A0A939FGL0</accession>
<reference evidence="2" key="1">
    <citation type="submission" date="2021-03" db="EMBL/GenBank/DDBJ databases">
        <title>Streptomyces poriferae sp. nov., a novel marine sponge-derived Actinobacteria species with anti-MRSA activity.</title>
        <authorList>
            <person name="Sandoval-Powers M."/>
            <person name="Kralova S."/>
            <person name="Nguyen G.-S."/>
            <person name="Fawwal D."/>
            <person name="Degnes K."/>
            <person name="Klinkenberg G."/>
            <person name="Sletta H."/>
            <person name="Wentzel A."/>
            <person name="Liles M.R."/>
        </authorList>
    </citation>
    <scope>NUCLEOTIDE SEQUENCE</scope>
    <source>
        <strain evidence="2">DSM 41794</strain>
    </source>
</reference>
<dbReference type="EMBL" id="JAFLRJ010000687">
    <property type="protein sequence ID" value="MBO0517568.1"/>
    <property type="molecule type" value="Genomic_DNA"/>
</dbReference>
<name>A0A939FGL0_9ACTN</name>
<dbReference type="Proteomes" id="UP000664167">
    <property type="component" value="Unassembled WGS sequence"/>
</dbReference>
<gene>
    <name evidence="2" type="ORF">J0695_38320</name>
</gene>
<organism evidence="2 3">
    <name type="scientific">Streptomyces beijiangensis</name>
    <dbReference type="NCBI Taxonomy" id="163361"/>
    <lineage>
        <taxon>Bacteria</taxon>
        <taxon>Bacillati</taxon>
        <taxon>Actinomycetota</taxon>
        <taxon>Actinomycetes</taxon>
        <taxon>Kitasatosporales</taxon>
        <taxon>Streptomycetaceae</taxon>
        <taxon>Streptomyces</taxon>
    </lineage>
</organism>
<keyword evidence="3" id="KW-1185">Reference proteome</keyword>
<feature type="non-terminal residue" evidence="2">
    <location>
        <position position="1"/>
    </location>
</feature>
<comment type="caution">
    <text evidence="2">The sequence shown here is derived from an EMBL/GenBank/DDBJ whole genome shotgun (WGS) entry which is preliminary data.</text>
</comment>
<sequence length="98" mass="11176">VNSASSTSGWVPGPRHPEPEPEPETQPLVDEAEFTQTAYEAFRTYAHENAEFPTPEQLDIHLSDIHGMSHPESGALARRLMPDFKHRYQRELEEEHIA</sequence>
<feature type="region of interest" description="Disordered" evidence="1">
    <location>
        <begin position="1"/>
        <end position="29"/>
    </location>
</feature>
<evidence type="ECO:0000256" key="1">
    <source>
        <dbReference type="SAM" id="MobiDB-lite"/>
    </source>
</evidence>
<dbReference type="AlphaFoldDB" id="A0A939FGL0"/>
<evidence type="ECO:0000313" key="2">
    <source>
        <dbReference type="EMBL" id="MBO0517568.1"/>
    </source>
</evidence>
<evidence type="ECO:0000313" key="3">
    <source>
        <dbReference type="Proteomes" id="UP000664167"/>
    </source>
</evidence>